<reference evidence="12 13" key="1">
    <citation type="submission" date="2018-08" db="EMBL/GenBank/DDBJ databases">
        <title>A genome reference for cultivated species of the human gut microbiota.</title>
        <authorList>
            <person name="Zou Y."/>
            <person name="Xue W."/>
            <person name="Luo G."/>
        </authorList>
    </citation>
    <scope>NUCLEOTIDE SEQUENCE [LARGE SCALE GENOMIC DNA]</scope>
    <source>
        <strain evidence="9 12">AF19-13AC</strain>
        <strain evidence="11 13">TF05-11AC</strain>
        <strain evidence="10 14">TM09-12</strain>
    </source>
</reference>
<dbReference type="InterPro" id="IPR009057">
    <property type="entry name" value="Homeodomain-like_sf"/>
</dbReference>
<comment type="caution">
    <text evidence="10">The sequence shown here is derived from an EMBL/GenBank/DDBJ whole genome shotgun (WGS) entry which is preliminary data.</text>
</comment>
<dbReference type="Pfam" id="PF00072">
    <property type="entry name" value="Response_reg"/>
    <property type="match status" value="1"/>
</dbReference>
<proteinExistence type="predicted"/>
<dbReference type="EMBL" id="QSON01000035">
    <property type="protein sequence ID" value="RGI95085.1"/>
    <property type="molecule type" value="Genomic_DNA"/>
</dbReference>
<dbReference type="Gene3D" id="1.10.10.60">
    <property type="entry name" value="Homeodomain-like"/>
    <property type="match status" value="2"/>
</dbReference>
<feature type="domain" description="HTH araC/xylS-type" evidence="7">
    <location>
        <begin position="248"/>
        <end position="347"/>
    </location>
</feature>
<evidence type="ECO:0000259" key="7">
    <source>
        <dbReference type="PROSITE" id="PS01124"/>
    </source>
</evidence>
<dbReference type="GO" id="GO:0003700">
    <property type="term" value="F:DNA-binding transcription factor activity"/>
    <property type="evidence" value="ECO:0007669"/>
    <property type="project" value="InterPro"/>
</dbReference>
<dbReference type="PANTHER" id="PTHR43280">
    <property type="entry name" value="ARAC-FAMILY TRANSCRIPTIONAL REGULATOR"/>
    <property type="match status" value="1"/>
</dbReference>
<dbReference type="PANTHER" id="PTHR43280:SF28">
    <property type="entry name" value="HTH-TYPE TRANSCRIPTIONAL ACTIVATOR RHAS"/>
    <property type="match status" value="1"/>
</dbReference>
<dbReference type="Gene3D" id="3.40.50.2300">
    <property type="match status" value="1"/>
</dbReference>
<dbReference type="SMART" id="SM00448">
    <property type="entry name" value="REC"/>
    <property type="match status" value="1"/>
</dbReference>
<dbReference type="EMBL" id="QSSQ01000068">
    <property type="protein sequence ID" value="RGL92524.1"/>
    <property type="molecule type" value="Genomic_DNA"/>
</dbReference>
<dbReference type="CDD" id="cd17536">
    <property type="entry name" value="REC_YesN-like"/>
    <property type="match status" value="1"/>
</dbReference>
<evidence type="ECO:0000313" key="12">
    <source>
        <dbReference type="Proteomes" id="UP000261023"/>
    </source>
</evidence>
<dbReference type="InterPro" id="IPR018062">
    <property type="entry name" value="HTH_AraC-typ_CS"/>
</dbReference>
<evidence type="ECO:0000313" key="9">
    <source>
        <dbReference type="EMBL" id="RGD66738.1"/>
    </source>
</evidence>
<evidence type="ECO:0000313" key="11">
    <source>
        <dbReference type="EMBL" id="RGL92524.1"/>
    </source>
</evidence>
<protein>
    <recommendedName>
        <fullName evidence="1">Stage 0 sporulation protein A homolog</fullName>
    </recommendedName>
</protein>
<keyword evidence="6" id="KW-0597">Phosphoprotein</keyword>
<accession>A0A374NY87</accession>
<dbReference type="InterPro" id="IPR001789">
    <property type="entry name" value="Sig_transdc_resp-reg_receiver"/>
</dbReference>
<dbReference type="Proteomes" id="UP000261257">
    <property type="component" value="Unassembled WGS sequence"/>
</dbReference>
<evidence type="ECO:0000313" key="10">
    <source>
        <dbReference type="EMBL" id="RGI95085.1"/>
    </source>
</evidence>
<evidence type="ECO:0000256" key="1">
    <source>
        <dbReference type="ARBA" id="ARBA00018672"/>
    </source>
</evidence>
<dbReference type="OrthoDB" id="384217at2"/>
<feature type="domain" description="Response regulatory" evidence="8">
    <location>
        <begin position="3"/>
        <end position="120"/>
    </location>
</feature>
<evidence type="ECO:0000256" key="2">
    <source>
        <dbReference type="ARBA" id="ARBA00023015"/>
    </source>
</evidence>
<dbReference type="SMART" id="SM00342">
    <property type="entry name" value="HTH_ARAC"/>
    <property type="match status" value="1"/>
</dbReference>
<evidence type="ECO:0000256" key="4">
    <source>
        <dbReference type="ARBA" id="ARBA00023163"/>
    </source>
</evidence>
<dbReference type="PROSITE" id="PS50110">
    <property type="entry name" value="RESPONSE_REGULATORY"/>
    <property type="match status" value="1"/>
</dbReference>
<dbReference type="Proteomes" id="UP000261023">
    <property type="component" value="Unassembled WGS sequence"/>
</dbReference>
<evidence type="ECO:0000313" key="14">
    <source>
        <dbReference type="Proteomes" id="UP000263014"/>
    </source>
</evidence>
<sequence length="349" mass="40206">MMKVLLVDDEIFAVRGLNSMLHWEAFHGELAGTAANGEEAMEYMAATPPDVIISDIKMPRMDGLKLAELIHAQSPATRMILLSGHGEFEYARQALKYDVADYILKPITREKVNQIENLLIKFYEENQERKQRFLNAWNSGLEEKILTILHNQDMEALDQFFRSSYFVSTMHSSSANPLGIQLINYLYAYFSQIDVNRTVITVSRERAMEQFWDSPGTQEKINFIITSYYDVLTGMNQKKQAYSESFITYAKEYIGEHYSDPEFNISVLADSMHVSLSYLSSQFKQATGSNLISYVTAMRMDYARRLLADRRYSIGEISAMSGYEDARYFAKLFKKKTGFTPSEYRNLKT</sequence>
<keyword evidence="2" id="KW-0805">Transcription regulation</keyword>
<dbReference type="EMBL" id="QTJW01000036">
    <property type="protein sequence ID" value="RGD66738.1"/>
    <property type="molecule type" value="Genomic_DNA"/>
</dbReference>
<feature type="modified residue" description="4-aspartylphosphate" evidence="6">
    <location>
        <position position="55"/>
    </location>
</feature>
<keyword evidence="4" id="KW-0804">Transcription</keyword>
<dbReference type="GO" id="GO:0043565">
    <property type="term" value="F:sequence-specific DNA binding"/>
    <property type="evidence" value="ECO:0007669"/>
    <property type="project" value="InterPro"/>
</dbReference>
<evidence type="ECO:0000256" key="6">
    <source>
        <dbReference type="PROSITE-ProRule" id="PRU00169"/>
    </source>
</evidence>
<organism evidence="10 14">
    <name type="scientific">Hungatella hathewayi</name>
    <dbReference type="NCBI Taxonomy" id="154046"/>
    <lineage>
        <taxon>Bacteria</taxon>
        <taxon>Bacillati</taxon>
        <taxon>Bacillota</taxon>
        <taxon>Clostridia</taxon>
        <taxon>Lachnospirales</taxon>
        <taxon>Lachnospiraceae</taxon>
        <taxon>Hungatella</taxon>
    </lineage>
</organism>
<dbReference type="AlphaFoldDB" id="A0A374NY87"/>
<comment type="function">
    <text evidence="5">May play the central regulatory role in sporulation. It may be an element of the effector pathway responsible for the activation of sporulation genes in response to nutritional stress. Spo0A may act in concert with spo0H (a sigma factor) to control the expression of some genes that are critical to the sporulation process.</text>
</comment>
<evidence type="ECO:0000256" key="5">
    <source>
        <dbReference type="ARBA" id="ARBA00024867"/>
    </source>
</evidence>
<gene>
    <name evidence="9" type="ORF">DWX31_31085</name>
    <name evidence="11" type="ORF">DXC39_32130</name>
    <name evidence="10" type="ORF">DXD79_32840</name>
</gene>
<name>A0A374NY87_9FIRM</name>
<evidence type="ECO:0000313" key="13">
    <source>
        <dbReference type="Proteomes" id="UP000261257"/>
    </source>
</evidence>
<dbReference type="GO" id="GO:0000160">
    <property type="term" value="P:phosphorelay signal transduction system"/>
    <property type="evidence" value="ECO:0007669"/>
    <property type="project" value="InterPro"/>
</dbReference>
<dbReference type="SUPFAM" id="SSF52172">
    <property type="entry name" value="CheY-like"/>
    <property type="match status" value="1"/>
</dbReference>
<dbReference type="InterPro" id="IPR018060">
    <property type="entry name" value="HTH_AraC"/>
</dbReference>
<evidence type="ECO:0000259" key="8">
    <source>
        <dbReference type="PROSITE" id="PS50110"/>
    </source>
</evidence>
<dbReference type="InterPro" id="IPR020449">
    <property type="entry name" value="Tscrpt_reg_AraC-type_HTH"/>
</dbReference>
<dbReference type="Proteomes" id="UP000263014">
    <property type="component" value="Unassembled WGS sequence"/>
</dbReference>
<dbReference type="PRINTS" id="PR00032">
    <property type="entry name" value="HTHARAC"/>
</dbReference>
<dbReference type="PROSITE" id="PS01124">
    <property type="entry name" value="HTH_ARAC_FAMILY_2"/>
    <property type="match status" value="1"/>
</dbReference>
<dbReference type="Pfam" id="PF12833">
    <property type="entry name" value="HTH_18"/>
    <property type="match status" value="1"/>
</dbReference>
<keyword evidence="3" id="KW-0238">DNA-binding</keyword>
<evidence type="ECO:0000256" key="3">
    <source>
        <dbReference type="ARBA" id="ARBA00023125"/>
    </source>
</evidence>
<dbReference type="InterPro" id="IPR011006">
    <property type="entry name" value="CheY-like_superfamily"/>
</dbReference>
<dbReference type="PROSITE" id="PS00041">
    <property type="entry name" value="HTH_ARAC_FAMILY_1"/>
    <property type="match status" value="1"/>
</dbReference>
<dbReference type="SUPFAM" id="SSF46689">
    <property type="entry name" value="Homeodomain-like"/>
    <property type="match status" value="1"/>
</dbReference>